<name>A0A446C7M8_9BURK</name>
<gene>
    <name evidence="1" type="ORF">AVE30378_00787</name>
</gene>
<evidence type="ECO:0000313" key="1">
    <source>
        <dbReference type="EMBL" id="SSW63898.1"/>
    </source>
</evidence>
<accession>A0A446C7M8</accession>
<proteinExistence type="predicted"/>
<protein>
    <submittedName>
        <fullName evidence="1">Uncharacterized protein</fullName>
    </submittedName>
</protein>
<dbReference type="EMBL" id="UFQC01000003">
    <property type="protein sequence ID" value="SSW63898.1"/>
    <property type="molecule type" value="Genomic_DNA"/>
</dbReference>
<evidence type="ECO:0000313" key="2">
    <source>
        <dbReference type="Proteomes" id="UP000289465"/>
    </source>
</evidence>
<dbReference type="Proteomes" id="UP000289465">
    <property type="component" value="Unassembled WGS sequence"/>
</dbReference>
<reference evidence="1 2" key="1">
    <citation type="submission" date="2018-07" db="EMBL/GenBank/DDBJ databases">
        <authorList>
            <person name="Peeters C."/>
        </authorList>
    </citation>
    <scope>NUCLEOTIDE SEQUENCE [LARGE SCALE GENOMIC DNA]</scope>
    <source>
        <strain evidence="1 2">LMG 30378</strain>
    </source>
</reference>
<dbReference type="AlphaFoldDB" id="A0A446C7M8"/>
<sequence length="38" mass="4149">MALKHAAFLDVIDLRTPRREHGKTAVAGLAFPSAFLAR</sequence>
<organism evidence="1 2">
    <name type="scientific">Achromobacter veterisilvae</name>
    <dbReference type="NCBI Taxonomy" id="2069367"/>
    <lineage>
        <taxon>Bacteria</taxon>
        <taxon>Pseudomonadati</taxon>
        <taxon>Pseudomonadota</taxon>
        <taxon>Betaproteobacteria</taxon>
        <taxon>Burkholderiales</taxon>
        <taxon>Alcaligenaceae</taxon>
        <taxon>Achromobacter</taxon>
    </lineage>
</organism>